<comment type="caution">
    <text evidence="2">The sequence shown here is derived from an EMBL/GenBank/DDBJ whole genome shotgun (WGS) entry which is preliminary data.</text>
</comment>
<accession>A0A7W4IBJ0</accession>
<sequence length="318" mass="34728">MARSASIERRMLAMAATDIRLMELGDTLAMLWVRLVAFVIECGTDGLFVAGCDGNPTLAGLAEFRFRLSETQLKTYLETYAETRLITWDETHGVIGLPATLMPSRRAAASRENGKKGGRPPKNSNLIPRNDPRQRHAIMPFSGGLSMRNETQQETQDASRTRIAKLEANNSSEAIASLVVSDADFHRIGRAALDAAGFDPARSLADYGIVRQWLADAAKAGLTVDQAERAILSTVQSAAQRAAASGKTVRSLLYFKNSVPEAIARRDMPAPVLSSAMDYEADARFREAHKAWVRAAKNGDLQPQPRREDFLAKARSAA</sequence>
<proteinExistence type="predicted"/>
<dbReference type="EMBL" id="JABEQJ010000005">
    <property type="protein sequence ID" value="MBB2159712.1"/>
    <property type="molecule type" value="Genomic_DNA"/>
</dbReference>
<feature type="region of interest" description="Disordered" evidence="1">
    <location>
        <begin position="297"/>
        <end position="318"/>
    </location>
</feature>
<name>A0A7W4IBJ0_9PROT</name>
<reference evidence="2 3" key="1">
    <citation type="submission" date="2020-04" db="EMBL/GenBank/DDBJ databases">
        <title>Description of novel Gluconacetobacter.</title>
        <authorList>
            <person name="Sombolestani A."/>
        </authorList>
    </citation>
    <scope>NUCLEOTIDE SEQUENCE [LARGE SCALE GENOMIC DNA]</scope>
    <source>
        <strain evidence="2 3">LMG 19747</strain>
    </source>
</reference>
<dbReference type="AlphaFoldDB" id="A0A7W4IBJ0"/>
<evidence type="ECO:0000256" key="1">
    <source>
        <dbReference type="SAM" id="MobiDB-lite"/>
    </source>
</evidence>
<dbReference type="RefSeq" id="WP_182996563.1">
    <property type="nucleotide sequence ID" value="NZ_JABEQJ010000005.1"/>
</dbReference>
<feature type="region of interest" description="Disordered" evidence="1">
    <location>
        <begin position="105"/>
        <end position="160"/>
    </location>
</feature>
<evidence type="ECO:0000313" key="3">
    <source>
        <dbReference type="Proteomes" id="UP000589085"/>
    </source>
</evidence>
<evidence type="ECO:0000313" key="2">
    <source>
        <dbReference type="EMBL" id="MBB2159712.1"/>
    </source>
</evidence>
<feature type="compositionally biased region" description="Polar residues" evidence="1">
    <location>
        <begin position="148"/>
        <end position="158"/>
    </location>
</feature>
<organism evidence="2 3">
    <name type="scientific">Gluconacetobacter sacchari</name>
    <dbReference type="NCBI Taxonomy" id="92759"/>
    <lineage>
        <taxon>Bacteria</taxon>
        <taxon>Pseudomonadati</taxon>
        <taxon>Pseudomonadota</taxon>
        <taxon>Alphaproteobacteria</taxon>
        <taxon>Acetobacterales</taxon>
        <taxon>Acetobacteraceae</taxon>
        <taxon>Gluconacetobacter</taxon>
    </lineage>
</organism>
<protein>
    <submittedName>
        <fullName evidence="2">Uncharacterized protein</fullName>
    </submittedName>
</protein>
<gene>
    <name evidence="2" type="ORF">HLH48_05910</name>
</gene>
<dbReference type="Proteomes" id="UP000589085">
    <property type="component" value="Unassembled WGS sequence"/>
</dbReference>